<dbReference type="PANTHER" id="PTHR44307:SF18">
    <property type="entry name" value="PHOSPHOETHANOLAMINE N-METHYLTRANSFERASE 1"/>
    <property type="match status" value="1"/>
</dbReference>
<dbReference type="SUPFAM" id="SSF53335">
    <property type="entry name" value="S-adenosyl-L-methionine-dependent methyltransferases"/>
    <property type="match status" value="1"/>
</dbReference>
<feature type="domain" description="Methyltransferase type 11" evidence="5">
    <location>
        <begin position="77"/>
        <end position="171"/>
    </location>
</feature>
<reference evidence="6" key="1">
    <citation type="submission" date="2022-11" db="EMBL/GenBank/DDBJ databases">
        <authorList>
            <person name="Kikuchi T."/>
        </authorList>
    </citation>
    <scope>NUCLEOTIDE SEQUENCE</scope>
    <source>
        <strain evidence="6">PS1010</strain>
    </source>
</reference>
<keyword evidence="3" id="KW-0808">Transferase</keyword>
<comment type="caution">
    <text evidence="6">The sequence shown here is derived from an EMBL/GenBank/DDBJ whole genome shotgun (WGS) entry which is preliminary data.</text>
</comment>
<name>A0A9P1IZH0_9PELO</name>
<dbReference type="EC" id="2.1.1.103" evidence="4"/>
<evidence type="ECO:0000313" key="7">
    <source>
        <dbReference type="Proteomes" id="UP001152747"/>
    </source>
</evidence>
<proteinExistence type="predicted"/>
<organism evidence="6 7">
    <name type="scientific">Caenorhabditis angaria</name>
    <dbReference type="NCBI Taxonomy" id="860376"/>
    <lineage>
        <taxon>Eukaryota</taxon>
        <taxon>Metazoa</taxon>
        <taxon>Ecdysozoa</taxon>
        <taxon>Nematoda</taxon>
        <taxon>Chromadorea</taxon>
        <taxon>Rhabditida</taxon>
        <taxon>Rhabditina</taxon>
        <taxon>Rhabditomorpha</taxon>
        <taxon>Rhabditoidea</taxon>
        <taxon>Rhabditidae</taxon>
        <taxon>Peloderinae</taxon>
        <taxon>Caenorhabditis</taxon>
    </lineage>
</organism>
<protein>
    <recommendedName>
        <fullName evidence="4">phosphoethanolamine N-methyltransferase</fullName>
        <ecNumber evidence="4">2.1.1.103</ecNumber>
    </recommendedName>
</protein>
<accession>A0A9P1IZH0</accession>
<dbReference type="GO" id="GO:0000234">
    <property type="term" value="F:phosphoethanolamine N-methyltransferase activity"/>
    <property type="evidence" value="ECO:0007669"/>
    <property type="project" value="UniProtKB-EC"/>
</dbReference>
<sequence>MKNPINETLQIAKYSVKIWKMDSSTRRNDFKMFWGKYSHAPNTNITILNSVSEDFESSDREYILASLPDLNKKDVADINAGIGQFTSVIVNSARSVISTDFIESFIEKNRERNSHFKNIEYQIGDPVELKLGKESMDFVFTNWLLMYLTDAEVVEFVSNVIRWLKPNGFFHIWESCSESSCEKIREKSMHNAAETKPTHYRYSSLYINLIRAIRFRDENNKLWRLDIKWSCSVPTYIHKSNNWKQVHWLAEKVPAEIDAQLTDNNKLVELLSTWNEEQKIWDAKLDGEQYMWTDSIFSRVLAKLKIEKQSTILVFTPRGMSPFVHFNSHMFTQKFDCNIWNVELVPEFYHTSLTKATTKKDQRVRYGWNENLKSSINYWQQKQAIFDEMFSTELFSTANDSELKALSSILKPGARLISLEPVASSVNQNWIPQRLALCGFEILRIEDVTKEAMIEQVKYLEARDLPTETELIRSNWVLVQAKLE</sequence>
<dbReference type="Gene3D" id="3.40.50.150">
    <property type="entry name" value="Vaccinia Virus protein VP39"/>
    <property type="match status" value="1"/>
</dbReference>
<evidence type="ECO:0000256" key="3">
    <source>
        <dbReference type="ARBA" id="ARBA00022679"/>
    </source>
</evidence>
<dbReference type="EMBL" id="CANHGI010000006">
    <property type="protein sequence ID" value="CAI5455269.1"/>
    <property type="molecule type" value="Genomic_DNA"/>
</dbReference>
<evidence type="ECO:0000256" key="1">
    <source>
        <dbReference type="ARBA" id="ARBA00004969"/>
    </source>
</evidence>
<evidence type="ECO:0000256" key="2">
    <source>
        <dbReference type="ARBA" id="ARBA00005189"/>
    </source>
</evidence>
<evidence type="ECO:0000313" key="6">
    <source>
        <dbReference type="EMBL" id="CAI5455269.1"/>
    </source>
</evidence>
<comment type="pathway">
    <text evidence="1">Phospholipid metabolism; phosphatidylcholine biosynthesis.</text>
</comment>
<dbReference type="PANTHER" id="PTHR44307">
    <property type="entry name" value="PHOSPHOETHANOLAMINE METHYLTRANSFERASE"/>
    <property type="match status" value="1"/>
</dbReference>
<gene>
    <name evidence="6" type="ORF">CAMP_LOCUS17906</name>
</gene>
<comment type="pathway">
    <text evidence="2">Lipid metabolism.</text>
</comment>
<dbReference type="CDD" id="cd02440">
    <property type="entry name" value="AdoMet_MTases"/>
    <property type="match status" value="1"/>
</dbReference>
<dbReference type="InterPro" id="IPR013216">
    <property type="entry name" value="Methyltransf_11"/>
</dbReference>
<dbReference type="Pfam" id="PF08241">
    <property type="entry name" value="Methyltransf_11"/>
    <property type="match status" value="1"/>
</dbReference>
<evidence type="ECO:0000259" key="5">
    <source>
        <dbReference type="Pfam" id="PF08241"/>
    </source>
</evidence>
<dbReference type="InterPro" id="IPR029063">
    <property type="entry name" value="SAM-dependent_MTases_sf"/>
</dbReference>
<evidence type="ECO:0000256" key="4">
    <source>
        <dbReference type="ARBA" id="ARBA00035674"/>
    </source>
</evidence>
<dbReference type="Gene3D" id="3.40.50.12180">
    <property type="match status" value="1"/>
</dbReference>
<dbReference type="AlphaFoldDB" id="A0A9P1IZH0"/>
<dbReference type="Proteomes" id="UP001152747">
    <property type="component" value="Unassembled WGS sequence"/>
</dbReference>
<keyword evidence="7" id="KW-1185">Reference proteome</keyword>
<dbReference type="OrthoDB" id="8300214at2759"/>